<accession>A0A7X2LBM1</accession>
<evidence type="ECO:0000313" key="1">
    <source>
        <dbReference type="EMBL" id="MRT00177.1"/>
    </source>
</evidence>
<proteinExistence type="predicted"/>
<name>A0A7X2LBM1_RALPI</name>
<sequence>MNHPFSPETQAIAAAIPLVDQSPAKCWIVVTQVKSTRVVYFTDDADYQPAMDGDWYFVSQYLGELPAAMTLRNCWGWRFNGGVFKDVRDPEPKPQLERLLESNRRALLALLRDKISQARNRYSPTCAMGADVRRLKRLEAQRYLAETASADQHKETDGYPMLSALATARGISLREAAALVEGRQEDTLRMLALTEQVREHYVQAIHRAQSQDDMIRLRRELLDTVLPDLSSRFPFPASAFEPEDWDRPLSDVHKVHEIARLRTQLREIVNAKRAAVHDGYLGNDHIAGKRLLQARALLDGSTTESAQDLALLESYANRRQLVLQDAAQQLVQAAKTADEALVSTELMKDAMQARIDAVANLRDIRAIGRDLLALASGADLAQS</sequence>
<protein>
    <submittedName>
        <fullName evidence="1">Uncharacterized protein</fullName>
    </submittedName>
</protein>
<dbReference type="Proteomes" id="UP000441032">
    <property type="component" value="Unassembled WGS sequence"/>
</dbReference>
<dbReference type="RefSeq" id="WP_154207492.1">
    <property type="nucleotide sequence ID" value="NZ_WJYN01000006.1"/>
</dbReference>
<evidence type="ECO:0000313" key="2">
    <source>
        <dbReference type="Proteomes" id="UP000441032"/>
    </source>
</evidence>
<comment type="caution">
    <text evidence="1">The sequence shown here is derived from an EMBL/GenBank/DDBJ whole genome shotgun (WGS) entry which is preliminary data.</text>
</comment>
<dbReference type="EMBL" id="WJYN01000006">
    <property type="protein sequence ID" value="MRT00177.1"/>
    <property type="molecule type" value="Genomic_DNA"/>
</dbReference>
<organism evidence="1 2">
    <name type="scientific">Ralstonia pickettii</name>
    <name type="common">Burkholderia pickettii</name>
    <dbReference type="NCBI Taxonomy" id="329"/>
    <lineage>
        <taxon>Bacteria</taxon>
        <taxon>Pseudomonadati</taxon>
        <taxon>Pseudomonadota</taxon>
        <taxon>Betaproteobacteria</taxon>
        <taxon>Burkholderiales</taxon>
        <taxon>Burkholderiaceae</taxon>
        <taxon>Ralstonia</taxon>
    </lineage>
</organism>
<gene>
    <name evidence="1" type="ORF">GJQ57_16165</name>
</gene>
<dbReference type="AlphaFoldDB" id="A0A7X2LBM1"/>
<reference evidence="1 2" key="1">
    <citation type="submission" date="2019-11" db="EMBL/GenBank/DDBJ databases">
        <title>Phenotypic characterization of an OXA-22 and OXA-60 co-producing Ralstonia pickettii clinical strain.</title>
        <authorList>
            <person name="He F."/>
        </authorList>
    </citation>
    <scope>NUCLEOTIDE SEQUENCE [LARGE SCALE GENOMIC DNA]</scope>
    <source>
        <strain evidence="1 2">PSLESD1</strain>
    </source>
</reference>